<evidence type="ECO:0000313" key="2">
    <source>
        <dbReference type="EMBL" id="KAF3967880.1"/>
    </source>
</evidence>
<comment type="caution">
    <text evidence="2">The sequence shown here is derived from an EMBL/GenBank/DDBJ whole genome shotgun (WGS) entry which is preliminary data.</text>
</comment>
<feature type="region of interest" description="Disordered" evidence="1">
    <location>
        <begin position="36"/>
        <end position="62"/>
    </location>
</feature>
<accession>A0A8J4RKJ2</accession>
<keyword evidence="3" id="KW-1185">Reference proteome</keyword>
<sequence>MKSELSLDLFMRLERGLDGNWAIVWSEVPRVGQVSSCSRDEEARSATTRGEGPVTGIDGEASSGADKAIIDAGKDLSGFSSPDTEMPHRLGFLDLGVTGDLLVGSDLVRNGPVKSNGLFPSVDLGNMLEVKLGEGETNVEEVDSVGALQAESGLIILPRESSGVVVSGCGTGENDNCVLDCEPLSHWVPNDPNVGTLTQDSIEGAQRNESGPHSDWVSKLMKFFCKMVGFPIVRHEAQCLALFSILE</sequence>
<organism evidence="2 3">
    <name type="scientific">Castanea mollissima</name>
    <name type="common">Chinese chestnut</name>
    <dbReference type="NCBI Taxonomy" id="60419"/>
    <lineage>
        <taxon>Eukaryota</taxon>
        <taxon>Viridiplantae</taxon>
        <taxon>Streptophyta</taxon>
        <taxon>Embryophyta</taxon>
        <taxon>Tracheophyta</taxon>
        <taxon>Spermatophyta</taxon>
        <taxon>Magnoliopsida</taxon>
        <taxon>eudicotyledons</taxon>
        <taxon>Gunneridae</taxon>
        <taxon>Pentapetalae</taxon>
        <taxon>rosids</taxon>
        <taxon>fabids</taxon>
        <taxon>Fagales</taxon>
        <taxon>Fagaceae</taxon>
        <taxon>Castanea</taxon>
    </lineage>
</organism>
<dbReference type="AlphaFoldDB" id="A0A8J4RKJ2"/>
<dbReference type="Proteomes" id="UP000737018">
    <property type="component" value="Unassembled WGS sequence"/>
</dbReference>
<evidence type="ECO:0000313" key="3">
    <source>
        <dbReference type="Proteomes" id="UP000737018"/>
    </source>
</evidence>
<name>A0A8J4RKJ2_9ROSI</name>
<evidence type="ECO:0000256" key="1">
    <source>
        <dbReference type="SAM" id="MobiDB-lite"/>
    </source>
</evidence>
<reference evidence="2" key="1">
    <citation type="submission" date="2020-03" db="EMBL/GenBank/DDBJ databases">
        <title>Castanea mollissima Vanexum genome sequencing.</title>
        <authorList>
            <person name="Staton M."/>
        </authorList>
    </citation>
    <scope>NUCLEOTIDE SEQUENCE</scope>
    <source>
        <tissue evidence="2">Leaf</tissue>
    </source>
</reference>
<proteinExistence type="predicted"/>
<gene>
    <name evidence="2" type="ORF">CMV_008166</name>
</gene>
<protein>
    <submittedName>
        <fullName evidence="2">Uncharacterized protein</fullName>
    </submittedName>
</protein>
<dbReference type="EMBL" id="JRKL02000839">
    <property type="protein sequence ID" value="KAF3967880.1"/>
    <property type="molecule type" value="Genomic_DNA"/>
</dbReference>